<gene>
    <name evidence="2" type="ORF">B1756_00560</name>
</gene>
<dbReference type="AlphaFoldDB" id="A0A2Z2HWA0"/>
<evidence type="ECO:0000313" key="3">
    <source>
        <dbReference type="Proteomes" id="UP000250088"/>
    </source>
</evidence>
<evidence type="ECO:0000259" key="1">
    <source>
        <dbReference type="Pfam" id="PF00582"/>
    </source>
</evidence>
<organism evidence="2 3">
    <name type="scientific">Natrarchaeobaculum aegyptiacum</name>
    <dbReference type="NCBI Taxonomy" id="745377"/>
    <lineage>
        <taxon>Archaea</taxon>
        <taxon>Methanobacteriati</taxon>
        <taxon>Methanobacteriota</taxon>
        <taxon>Stenosarchaea group</taxon>
        <taxon>Halobacteria</taxon>
        <taxon>Halobacteriales</taxon>
        <taxon>Natrialbaceae</taxon>
        <taxon>Natrarchaeobaculum</taxon>
    </lineage>
</organism>
<dbReference type="CDD" id="cd00293">
    <property type="entry name" value="USP-like"/>
    <property type="match status" value="1"/>
</dbReference>
<accession>A0A2Z2HWA0</accession>
<dbReference type="Gene3D" id="3.40.50.620">
    <property type="entry name" value="HUPs"/>
    <property type="match status" value="1"/>
</dbReference>
<feature type="domain" description="UspA" evidence="1">
    <location>
        <begin position="9"/>
        <end position="138"/>
    </location>
</feature>
<dbReference type="SUPFAM" id="SSF52402">
    <property type="entry name" value="Adenine nucleotide alpha hydrolases-like"/>
    <property type="match status" value="1"/>
</dbReference>
<dbReference type="EMBL" id="CP019893">
    <property type="protein sequence ID" value="ARS91609.1"/>
    <property type="molecule type" value="Genomic_DNA"/>
</dbReference>
<reference evidence="3" key="1">
    <citation type="submission" date="2017-02" db="EMBL/GenBank/DDBJ databases">
        <title>Natronthermophilus aegyptiacus gen. nov.,sp. nov., an aerobic, extremely halophilic alkalithermophilic archaeon isolated from the athalassohaline Wadi An Natrun, Egypt.</title>
        <authorList>
            <person name="Zhao B."/>
        </authorList>
    </citation>
    <scope>NUCLEOTIDE SEQUENCE [LARGE SCALE GENOMIC DNA]</scope>
    <source>
        <strain evidence="3">JW/NM-HA 15</strain>
    </source>
</reference>
<dbReference type="GeneID" id="32892524"/>
<evidence type="ECO:0000313" key="2">
    <source>
        <dbReference type="EMBL" id="ARS91609.1"/>
    </source>
</evidence>
<dbReference type="Pfam" id="PF00582">
    <property type="entry name" value="Usp"/>
    <property type="match status" value="1"/>
</dbReference>
<protein>
    <submittedName>
        <fullName evidence="2">Universal stress protein UspA</fullName>
    </submittedName>
</protein>
<dbReference type="InterPro" id="IPR006016">
    <property type="entry name" value="UspA"/>
</dbReference>
<dbReference type="RefSeq" id="WP_086889976.1">
    <property type="nucleotide sequence ID" value="NZ_CP019893.1"/>
</dbReference>
<name>A0A2Z2HWA0_9EURY</name>
<proteinExistence type="predicted"/>
<dbReference type="InterPro" id="IPR014729">
    <property type="entry name" value="Rossmann-like_a/b/a_fold"/>
</dbReference>
<dbReference type="OrthoDB" id="202478at2157"/>
<sequence>MTLTFDGTVVVPAADPDDGERTATALAAHLGESSTVILVNVIEKGGGSIDKAPMERRKEYADEIFERAREPLVDAPGTVETATLFGTDVVGTIFEAADDRDADAVVFTARKSNRLAELLTGDVARKMVKRAAIPVVALPLEQN</sequence>
<dbReference type="KEGG" id="naj:B1756_00560"/>
<dbReference type="Proteomes" id="UP000250088">
    <property type="component" value="Chromosome"/>
</dbReference>
<keyword evidence="3" id="KW-1185">Reference proteome</keyword>